<dbReference type="GO" id="GO:0015035">
    <property type="term" value="F:protein-disulfide reductase activity"/>
    <property type="evidence" value="ECO:0007669"/>
    <property type="project" value="InterPro"/>
</dbReference>
<dbReference type="AlphaFoldDB" id="A0A8H2NSH2"/>
<organism evidence="1 2">
    <name type="scientific">Pseudomonas fluorescens</name>
    <dbReference type="NCBI Taxonomy" id="294"/>
    <lineage>
        <taxon>Bacteria</taxon>
        <taxon>Pseudomonadati</taxon>
        <taxon>Pseudomonadota</taxon>
        <taxon>Gammaproteobacteria</taxon>
        <taxon>Pseudomonadales</taxon>
        <taxon>Pseudomonadaceae</taxon>
        <taxon>Pseudomonas</taxon>
    </lineage>
</organism>
<dbReference type="PANTHER" id="PTHR33639:SF2">
    <property type="entry name" value="DUF393 DOMAIN-CONTAINING PROTEIN"/>
    <property type="match status" value="1"/>
</dbReference>
<protein>
    <recommendedName>
        <fullName evidence="3">Thiol-disulfide oxidoreductase</fullName>
    </recommendedName>
</protein>
<accession>A0A8H2NSH2</accession>
<name>A0A8H2NSH2_PSEFL</name>
<dbReference type="Proteomes" id="UP000325723">
    <property type="component" value="Unassembled WGS sequence"/>
</dbReference>
<dbReference type="PANTHER" id="PTHR33639">
    <property type="entry name" value="THIOL-DISULFIDE OXIDOREDUCTASE DCC"/>
    <property type="match status" value="1"/>
</dbReference>
<proteinExistence type="predicted"/>
<dbReference type="InterPro" id="IPR007263">
    <property type="entry name" value="DCC1-like"/>
</dbReference>
<evidence type="ECO:0008006" key="3">
    <source>
        <dbReference type="Google" id="ProtNLM"/>
    </source>
</evidence>
<dbReference type="EMBL" id="CABVIE010000009">
    <property type="protein sequence ID" value="VVP05761.1"/>
    <property type="molecule type" value="Genomic_DNA"/>
</dbReference>
<evidence type="ECO:0000313" key="1">
    <source>
        <dbReference type="EMBL" id="VVP05761.1"/>
    </source>
</evidence>
<gene>
    <name evidence="1" type="ORF">PS900_03079</name>
</gene>
<dbReference type="InterPro" id="IPR052927">
    <property type="entry name" value="DCC_oxidoreductase"/>
</dbReference>
<sequence>MCDLEPQMPASQTRPSPAPLLEPGETVVLFDGVCKLCNVWVRFLIRHDRQRRLRLAAVQSPEGQALLAWAGLPMDQFDTMVVIRDRHYWARSEAFFEIIARFPARWRPVNLLRIFPRKLRDWAYDRIALNRYRLFGKYDTCLLPDPDHEQRFLKAPQTNARQCRTPVLQVCTQKR</sequence>
<reference evidence="1 2" key="1">
    <citation type="submission" date="2019-09" db="EMBL/GenBank/DDBJ databases">
        <authorList>
            <person name="Chandra G."/>
            <person name="Truman W A."/>
        </authorList>
    </citation>
    <scope>NUCLEOTIDE SEQUENCE [LARGE SCALE GENOMIC DNA]</scope>
    <source>
        <strain evidence="1">PS900</strain>
    </source>
</reference>
<dbReference type="Pfam" id="PF04134">
    <property type="entry name" value="DCC1-like"/>
    <property type="match status" value="1"/>
</dbReference>
<evidence type="ECO:0000313" key="2">
    <source>
        <dbReference type="Proteomes" id="UP000325723"/>
    </source>
</evidence>
<comment type="caution">
    <text evidence="1">The sequence shown here is derived from an EMBL/GenBank/DDBJ whole genome shotgun (WGS) entry which is preliminary data.</text>
</comment>